<dbReference type="OrthoDB" id="296386at2759"/>
<feature type="compositionally biased region" description="Polar residues" evidence="5">
    <location>
        <begin position="830"/>
        <end position="844"/>
    </location>
</feature>
<protein>
    <submittedName>
        <fullName evidence="8">LAME_0F02872g1_1</fullName>
    </submittedName>
</protein>
<feature type="region of interest" description="Disordered" evidence="5">
    <location>
        <begin position="603"/>
        <end position="755"/>
    </location>
</feature>
<feature type="transmembrane region" description="Helical" evidence="6">
    <location>
        <begin position="493"/>
        <end position="513"/>
    </location>
</feature>
<accession>A0A1G4JQS7</accession>
<dbReference type="Pfam" id="PF04547">
    <property type="entry name" value="Anoctamin"/>
    <property type="match status" value="1"/>
</dbReference>
<dbReference type="Proteomes" id="UP000191144">
    <property type="component" value="Chromosome F"/>
</dbReference>
<name>A0A1G4JQS7_9SACH</name>
<dbReference type="EMBL" id="LT598477">
    <property type="protein sequence ID" value="SCU93165.1"/>
    <property type="molecule type" value="Genomic_DNA"/>
</dbReference>
<dbReference type="GO" id="GO:0005254">
    <property type="term" value="F:chloride channel activity"/>
    <property type="evidence" value="ECO:0007669"/>
    <property type="project" value="TreeGrafter"/>
</dbReference>
<feature type="compositionally biased region" description="Low complexity" evidence="5">
    <location>
        <begin position="678"/>
        <end position="693"/>
    </location>
</feature>
<evidence type="ECO:0000256" key="1">
    <source>
        <dbReference type="ARBA" id="ARBA00004141"/>
    </source>
</evidence>
<keyword evidence="2 6" id="KW-0812">Transmembrane</keyword>
<evidence type="ECO:0000313" key="8">
    <source>
        <dbReference type="EMBL" id="SCU93165.1"/>
    </source>
</evidence>
<dbReference type="GO" id="GO:0016020">
    <property type="term" value="C:membrane"/>
    <property type="evidence" value="ECO:0007669"/>
    <property type="project" value="UniProtKB-SubCell"/>
</dbReference>
<keyword evidence="3 6" id="KW-1133">Transmembrane helix</keyword>
<feature type="transmembrane region" description="Helical" evidence="6">
    <location>
        <begin position="285"/>
        <end position="304"/>
    </location>
</feature>
<reference evidence="9" key="1">
    <citation type="submission" date="2016-03" db="EMBL/GenBank/DDBJ databases">
        <authorList>
            <person name="Devillers Hugo."/>
        </authorList>
    </citation>
    <scope>NUCLEOTIDE SEQUENCE [LARGE SCALE GENOMIC DNA]</scope>
</reference>
<evidence type="ECO:0000256" key="6">
    <source>
        <dbReference type="SAM" id="Phobius"/>
    </source>
</evidence>
<evidence type="ECO:0000256" key="2">
    <source>
        <dbReference type="ARBA" id="ARBA00022692"/>
    </source>
</evidence>
<feature type="transmembrane region" description="Helical" evidence="6">
    <location>
        <begin position="202"/>
        <end position="233"/>
    </location>
</feature>
<dbReference type="InterPro" id="IPR049452">
    <property type="entry name" value="Anoctamin_TM"/>
</dbReference>
<evidence type="ECO:0000259" key="7">
    <source>
        <dbReference type="Pfam" id="PF04547"/>
    </source>
</evidence>
<sequence length="875" mass="96795">MATVASLGANWCVTIQYTKEHLSELLTELSAKGLHALTRPGHSTGLLYVFVSDPNDKVPLIVSKFKYIDNVVALPSPVAVEEKQKLAQRLVKRPLMVSDKDIEDLVRVTGSPQVGMYFAFEKYYTRCLMLLALVGTSFRFFAGQGSAWEFNFSYTILVMLWAIGFVSTWKNKVRSQYAAKVHYVPTKSQTEPMTRTVFAKKLCFIPIALQFAACLIAFQFGCFLLEIFITQIYQGPLSALLALTPTVLISAYVPILTMVYDMVLDKLIVWENPANPVQSRLEKKFVLTFLTSYVPLFITLFVYLPMGHHVNAQLQPIAQFCSRYHIPVLASGFKVNTGRYQSQYFFFMVTGQIIALLVENVLPFTLTKLIPKIKGLDKPTSAFKQAETKVSKEYPEDVVVWKRASESSLSVWGEFDINAMTNKLLVQFGYVAMFSCIWPLASLVCVAINLVSMKLEIWRCLNKCVSKSQSKIRSETLSSRSASVNDTETLSSALLSIMLFVSALVSSALVTMYKSPSGESIQSILEKRDSWHLNSVVQVDWKTVLIGAFTCEHLAFLCYLVAAEFVGRSDLDANERFISAKKLEEPPHVNLNKVVKETADFMEKPEKNRSSTVASKAQVATKDSGPRRSLGLITTTSTSSGYSKASEISRPSQPVNTGKGASVSERSTHNGQPFPSFSQPTKTNKSSTSSISPVAGATVPDTIPTSKNYHLRRDQGNGSIPSNSEEQQSSGSNDVPKMSPETSNTSKLEELHQEDAVPKFITTSPSDEAIVVQQFVPPQISDTSKSHVAKIMNDGGPQKDVLQESGSDGRHWRHSDEIVGEKNGDRYSDHSSGAISAIKSQNSHTPRKASEKSSSSKKKIKGVLSPLNKLKKKFP</sequence>
<feature type="domain" description="Anoctamin transmembrane" evidence="7">
    <location>
        <begin position="113"/>
        <end position="566"/>
    </location>
</feature>
<feature type="transmembrane region" description="Helical" evidence="6">
    <location>
        <begin position="148"/>
        <end position="166"/>
    </location>
</feature>
<evidence type="ECO:0000256" key="5">
    <source>
        <dbReference type="SAM" id="MobiDB-lite"/>
    </source>
</evidence>
<dbReference type="PANTHER" id="PTHR12308">
    <property type="entry name" value="ANOCTAMIN"/>
    <property type="match status" value="1"/>
</dbReference>
<evidence type="ECO:0000313" key="9">
    <source>
        <dbReference type="Proteomes" id="UP000191144"/>
    </source>
</evidence>
<feature type="transmembrane region" description="Helical" evidence="6">
    <location>
        <begin position="344"/>
        <end position="366"/>
    </location>
</feature>
<evidence type="ECO:0000256" key="3">
    <source>
        <dbReference type="ARBA" id="ARBA00022989"/>
    </source>
</evidence>
<feature type="transmembrane region" description="Helical" evidence="6">
    <location>
        <begin position="239"/>
        <end position="264"/>
    </location>
</feature>
<keyword evidence="4 6" id="KW-0472">Membrane</keyword>
<dbReference type="AlphaFoldDB" id="A0A1G4JQS7"/>
<feature type="transmembrane region" description="Helical" evidence="6">
    <location>
        <begin position="123"/>
        <end position="142"/>
    </location>
</feature>
<feature type="compositionally biased region" description="Low complexity" evidence="5">
    <location>
        <begin position="722"/>
        <end position="733"/>
    </location>
</feature>
<feature type="compositionally biased region" description="Basic and acidic residues" evidence="5">
    <location>
        <begin position="807"/>
        <end position="829"/>
    </location>
</feature>
<dbReference type="PANTHER" id="PTHR12308:SF73">
    <property type="entry name" value="ANOCTAMIN"/>
    <property type="match status" value="1"/>
</dbReference>
<evidence type="ECO:0000256" key="4">
    <source>
        <dbReference type="ARBA" id="ARBA00023136"/>
    </source>
</evidence>
<organism evidence="8 9">
    <name type="scientific">Lachancea meyersii CBS 8951</name>
    <dbReference type="NCBI Taxonomy" id="1266667"/>
    <lineage>
        <taxon>Eukaryota</taxon>
        <taxon>Fungi</taxon>
        <taxon>Dikarya</taxon>
        <taxon>Ascomycota</taxon>
        <taxon>Saccharomycotina</taxon>
        <taxon>Saccharomycetes</taxon>
        <taxon>Saccharomycetales</taxon>
        <taxon>Saccharomycetaceae</taxon>
        <taxon>Lachancea</taxon>
    </lineage>
</organism>
<feature type="transmembrane region" description="Helical" evidence="6">
    <location>
        <begin position="428"/>
        <end position="451"/>
    </location>
</feature>
<dbReference type="InterPro" id="IPR007632">
    <property type="entry name" value="Anoctamin"/>
</dbReference>
<gene>
    <name evidence="8" type="ORF">LAME_0F02872G</name>
</gene>
<keyword evidence="9" id="KW-1185">Reference proteome</keyword>
<proteinExistence type="predicted"/>
<comment type="subcellular location">
    <subcellularLocation>
        <location evidence="1">Membrane</location>
        <topology evidence="1">Multi-pass membrane protein</topology>
    </subcellularLocation>
</comment>
<feature type="region of interest" description="Disordered" evidence="5">
    <location>
        <begin position="781"/>
        <end position="875"/>
    </location>
</feature>
<dbReference type="GO" id="GO:0032541">
    <property type="term" value="C:cortical endoplasmic reticulum"/>
    <property type="evidence" value="ECO:0007669"/>
    <property type="project" value="TreeGrafter"/>
</dbReference>